<feature type="transmembrane region" description="Helical" evidence="1">
    <location>
        <begin position="53"/>
        <end position="76"/>
    </location>
</feature>
<name>A0A561UN31_9ACTN</name>
<keyword evidence="1" id="KW-0472">Membrane</keyword>
<dbReference type="Proteomes" id="UP000317940">
    <property type="component" value="Unassembled WGS sequence"/>
</dbReference>
<accession>A0A561UN31</accession>
<sequence>MADRYWCGECGFRTPWLTRAEGARRLLDHHRARHPGVPPTGHLESTRRPSAPVLLLVGAGLLLLALALLAAACGTVS</sequence>
<comment type="caution">
    <text evidence="2">The sequence shown here is derived from an EMBL/GenBank/DDBJ whole genome shotgun (WGS) entry which is preliminary data.</text>
</comment>
<evidence type="ECO:0000313" key="3">
    <source>
        <dbReference type="Proteomes" id="UP000317940"/>
    </source>
</evidence>
<dbReference type="EMBL" id="VIWT01000001">
    <property type="protein sequence ID" value="TWG00734.1"/>
    <property type="molecule type" value="Genomic_DNA"/>
</dbReference>
<evidence type="ECO:0000256" key="1">
    <source>
        <dbReference type="SAM" id="Phobius"/>
    </source>
</evidence>
<reference evidence="2 3" key="1">
    <citation type="submission" date="2019-06" db="EMBL/GenBank/DDBJ databases">
        <title>Sequencing the genomes of 1000 actinobacteria strains.</title>
        <authorList>
            <person name="Klenk H.-P."/>
        </authorList>
    </citation>
    <scope>NUCLEOTIDE SEQUENCE [LARGE SCALE GENOMIC DNA]</scope>
    <source>
        <strain evidence="2 3">DSM 44826</strain>
    </source>
</reference>
<keyword evidence="1" id="KW-1133">Transmembrane helix</keyword>
<gene>
    <name evidence="2" type="ORF">FHX73_114614</name>
</gene>
<keyword evidence="3" id="KW-1185">Reference proteome</keyword>
<keyword evidence="1" id="KW-0812">Transmembrane</keyword>
<dbReference type="AlphaFoldDB" id="A0A561UN31"/>
<organism evidence="2 3">
    <name type="scientific">Kitasatospora viridis</name>
    <dbReference type="NCBI Taxonomy" id="281105"/>
    <lineage>
        <taxon>Bacteria</taxon>
        <taxon>Bacillati</taxon>
        <taxon>Actinomycetota</taxon>
        <taxon>Actinomycetes</taxon>
        <taxon>Kitasatosporales</taxon>
        <taxon>Streptomycetaceae</taxon>
        <taxon>Kitasatospora</taxon>
    </lineage>
</organism>
<protein>
    <submittedName>
        <fullName evidence="2">Uncharacterized protein</fullName>
    </submittedName>
</protein>
<evidence type="ECO:0000313" key="2">
    <source>
        <dbReference type="EMBL" id="TWG00734.1"/>
    </source>
</evidence>
<proteinExistence type="predicted"/>
<dbReference type="RefSeq" id="WP_246213666.1">
    <property type="nucleotide sequence ID" value="NZ_BAAAMZ010000003.1"/>
</dbReference>